<proteinExistence type="predicted"/>
<accession>A0A673TKT8</accession>
<feature type="region of interest" description="Disordered" evidence="1">
    <location>
        <begin position="105"/>
        <end position="138"/>
    </location>
</feature>
<name>A0A673TKT8_SURSU</name>
<protein>
    <submittedName>
        <fullName evidence="2">Uncharacterized protein</fullName>
    </submittedName>
</protein>
<sequence>MRRPYCPRRSRPNILEGCDLTTPALLVDLSYNSPLLSFGIPKVRINLGLAASLQVAGGRSAPRSCVRPAKTMSGRPVSRSNIYTRFTHPNNASFSAQAPGWHHGPSVSWADSVKRSRTPRGSEVTSCGSSEQPESPRSFRLPMRKICMGRPYYSKCVETSHLANRPKVARNPSCHDAPCYLLCKESPSGPYSPTFLDQLIKGINYLDRSTSAFSSKSSLNLPRLAATCLERAANSIHLDPPDLSSPHSHSRPVTSVAASDNYTSTCMVSSTGGVNTLQGVDGSAHASCPSWLQSQSAPPALPQRPGMKLPELPLFGNRLFSLGRLPKFWEAIRSSWRAPEPISKPCSWW</sequence>
<reference evidence="2" key="2">
    <citation type="submission" date="2025-08" db="UniProtKB">
        <authorList>
            <consortium name="Ensembl"/>
        </authorList>
    </citation>
    <scope>IDENTIFICATION</scope>
</reference>
<reference evidence="2 3" key="1">
    <citation type="submission" date="2019-05" db="EMBL/GenBank/DDBJ databases">
        <title>A Chromosome-scale Meerkat (S. suricatta) Genome Assembly.</title>
        <authorList>
            <person name="Dudchenko O."/>
            <person name="Lieberman Aiden E."/>
            <person name="Tung J."/>
            <person name="Barreiro L.B."/>
            <person name="Clutton-Brock T.H."/>
        </authorList>
    </citation>
    <scope>NUCLEOTIDE SEQUENCE [LARGE SCALE GENOMIC DNA]</scope>
</reference>
<dbReference type="OMA" id="SKPCSWW"/>
<dbReference type="AlphaFoldDB" id="A0A673TKT8"/>
<evidence type="ECO:0000313" key="2">
    <source>
        <dbReference type="Ensembl" id="ENSSSUP00005010100.1"/>
    </source>
</evidence>
<organism evidence="2 3">
    <name type="scientific">Suricata suricatta</name>
    <name type="common">Meerkat</name>
    <dbReference type="NCBI Taxonomy" id="37032"/>
    <lineage>
        <taxon>Eukaryota</taxon>
        <taxon>Metazoa</taxon>
        <taxon>Chordata</taxon>
        <taxon>Craniata</taxon>
        <taxon>Vertebrata</taxon>
        <taxon>Euteleostomi</taxon>
        <taxon>Mammalia</taxon>
        <taxon>Eutheria</taxon>
        <taxon>Laurasiatheria</taxon>
        <taxon>Carnivora</taxon>
        <taxon>Feliformia</taxon>
        <taxon>Herpestidae</taxon>
        <taxon>Suricata</taxon>
    </lineage>
</organism>
<keyword evidence="3" id="KW-1185">Reference proteome</keyword>
<evidence type="ECO:0000256" key="1">
    <source>
        <dbReference type="SAM" id="MobiDB-lite"/>
    </source>
</evidence>
<dbReference type="PANTHER" id="PTHR39226">
    <property type="entry name" value="RIKEN CDNA 1700013G24 GENE"/>
    <property type="match status" value="1"/>
</dbReference>
<feature type="compositionally biased region" description="Polar residues" evidence="1">
    <location>
        <begin position="123"/>
        <end position="135"/>
    </location>
</feature>
<evidence type="ECO:0000313" key="3">
    <source>
        <dbReference type="Proteomes" id="UP000472268"/>
    </source>
</evidence>
<dbReference type="Proteomes" id="UP000472268">
    <property type="component" value="Chromosome 8"/>
</dbReference>
<dbReference type="Ensembl" id="ENSSSUT00005011589.1">
    <property type="protein sequence ID" value="ENSSSUP00005010100.1"/>
    <property type="gene ID" value="ENSSSUG00005006501.1"/>
</dbReference>
<reference evidence="2" key="3">
    <citation type="submission" date="2025-09" db="UniProtKB">
        <authorList>
            <consortium name="Ensembl"/>
        </authorList>
    </citation>
    <scope>IDENTIFICATION</scope>
</reference>
<gene>
    <name evidence="2" type="primary">LOC115299430</name>
</gene>
<dbReference type="PANTHER" id="PTHR39226:SF1">
    <property type="entry name" value="RIKEN CDNA 1700013G24 GENE"/>
    <property type="match status" value="1"/>
</dbReference>